<evidence type="ECO:0000256" key="3">
    <source>
        <dbReference type="ARBA" id="ARBA00022764"/>
    </source>
</evidence>
<feature type="chain" id="PRO_5003258256" evidence="5">
    <location>
        <begin position="22"/>
        <end position="654"/>
    </location>
</feature>
<dbReference type="InterPro" id="IPR008929">
    <property type="entry name" value="Chondroitin_lyas"/>
</dbReference>
<dbReference type="PANTHER" id="PTHR39210">
    <property type="entry name" value="HEPARIN-SULFATE LYASE"/>
    <property type="match status" value="1"/>
</dbReference>
<gene>
    <name evidence="8" type="ordered locus">Pedsa_1814</name>
</gene>
<protein>
    <submittedName>
        <fullName evidence="8">Heparinase II/III family protein</fullName>
    </submittedName>
</protein>
<dbReference type="OrthoDB" id="7335480at2"/>
<keyword evidence="4" id="KW-0456">Lyase</keyword>
<reference evidence="9" key="2">
    <citation type="submission" date="2011-02" db="EMBL/GenBank/DDBJ databases">
        <title>The complete genome of Pedobacter saltans DSM 12145.</title>
        <authorList>
            <consortium name="US DOE Joint Genome Institute (JGI-PGF)"/>
            <person name="Lucas S."/>
            <person name="Copeland A."/>
            <person name="Lapidus A."/>
            <person name="Bruce D."/>
            <person name="Goodwin L."/>
            <person name="Pitluck S."/>
            <person name="Kyrpides N."/>
            <person name="Mavromatis K."/>
            <person name="Pagani I."/>
            <person name="Ivanova N."/>
            <person name="Ovchinnikova G."/>
            <person name="Lu M."/>
            <person name="Detter J.C."/>
            <person name="Han C."/>
            <person name="Land M."/>
            <person name="Hauser L."/>
            <person name="Markowitz V."/>
            <person name="Cheng J.-F."/>
            <person name="Hugenholtz P."/>
            <person name="Woyke T."/>
            <person name="Wu D."/>
            <person name="Tindall B."/>
            <person name="Pomrenke H.G."/>
            <person name="Brambilla E."/>
            <person name="Klenk H.-P."/>
            <person name="Eisen J.A."/>
        </authorList>
    </citation>
    <scope>NUCLEOTIDE SEQUENCE [LARGE SCALE GENOMIC DNA]</scope>
    <source>
        <strain evidence="9">ATCC 51119 / DSM 12145 / JCM 21818 / LMG 10337 / NBRC 100064 / NCIMB 13643</strain>
    </source>
</reference>
<dbReference type="HOGENOM" id="CLU_013047_1_0_10"/>
<keyword evidence="2 5" id="KW-0732">Signal</keyword>
<dbReference type="GO" id="GO:0042597">
    <property type="term" value="C:periplasmic space"/>
    <property type="evidence" value="ECO:0007669"/>
    <property type="project" value="UniProtKB-SubCell"/>
</dbReference>
<organism evidence="8 9">
    <name type="scientific">Pseudopedobacter saltans (strain ATCC 51119 / DSM 12145 / JCM 21818 / CCUG 39354 / LMG 10337 / NBRC 100064 / NCIMB 13643)</name>
    <name type="common">Pedobacter saltans</name>
    <dbReference type="NCBI Taxonomy" id="762903"/>
    <lineage>
        <taxon>Bacteria</taxon>
        <taxon>Pseudomonadati</taxon>
        <taxon>Bacteroidota</taxon>
        <taxon>Sphingobacteriia</taxon>
        <taxon>Sphingobacteriales</taxon>
        <taxon>Sphingobacteriaceae</taxon>
        <taxon>Pseudopedobacter</taxon>
    </lineage>
</organism>
<sequence>MMKPLWIATAAVMLNLGVVVAQTNNKTILLSKLDLNRSGLEQVKTFYLAGDTNQATTALLNYYKNRKNVIHPDVETDVNGKPVAGNLSATNLQRANDALSHVFFIMNGYPPFDYGTDINWQYWPVKDNEVRWQLHRMAWWESMALTYANTKDERYAQEWVLQYKDWVKKNPLGLSADNDRFAWRSLEISERLELQSKLFLYFINSPAFDESFLVTFLLNYSKHADHLINNYSDAGNHLLFQAQRMVYGGTYFPELLRANTWQQSGIDKLNEQITVQVFDDGVQNELTFHYHIACVQIFYKALQMLDVNGISGKFPAVYINRLERMIMAVINFSFPDYTYPMFGDSWLSAKSVLLRNYKNWASVYPDNQVLKYFATDRQEGLLPPYTSNRLANAGIYAFRSGWLPNSTTLILKASRPAEWHSQPDNGTFELWVNGRNFTPDAGAYIYAGDASINAQREYFRQTRLHNTLTLDNKNLEVNATELQWSTSNDLDILVYENPSYTNLKHRRAVLFVDKKYFVFVDEAIGSAEGNVAIHYGLKEGEVNADQCTKTITTKFADKNNICIKVISQQEANMVGEESYVSYAYNQKQERPAFAVSAAKQSPNTVRFLSVIAPFSGTMVPPIIEAEFLETTDTTVRVKVSVDGQAKTLSYNIPN</sequence>
<dbReference type="Gene3D" id="1.50.10.100">
    <property type="entry name" value="Chondroitin AC/alginate lyase"/>
    <property type="match status" value="1"/>
</dbReference>
<dbReference type="InterPro" id="IPR054646">
    <property type="entry name" value="HepC"/>
</dbReference>
<proteinExistence type="predicted"/>
<evidence type="ECO:0000256" key="4">
    <source>
        <dbReference type="ARBA" id="ARBA00023239"/>
    </source>
</evidence>
<dbReference type="NCBIfam" id="NF045573">
    <property type="entry name" value="Hepsulflyase_CFB"/>
    <property type="match status" value="1"/>
</dbReference>
<reference evidence="8 9" key="1">
    <citation type="journal article" date="2011" name="Stand. Genomic Sci.">
        <title>Complete genome sequence of the gliding, heparinolytic Pedobacter saltans type strain (113).</title>
        <authorList>
            <person name="Liolios K."/>
            <person name="Sikorski J."/>
            <person name="Lu M."/>
            <person name="Nolan M."/>
            <person name="Lapidus A."/>
            <person name="Lucas S."/>
            <person name="Hammon N."/>
            <person name="Deshpande S."/>
            <person name="Cheng J.F."/>
            <person name="Tapia R."/>
            <person name="Han C."/>
            <person name="Goodwin L."/>
            <person name="Pitluck S."/>
            <person name="Huntemann M."/>
            <person name="Ivanova N."/>
            <person name="Pagani I."/>
            <person name="Mavromatis K."/>
            <person name="Ovchinikova G."/>
            <person name="Pati A."/>
            <person name="Chen A."/>
            <person name="Palaniappan K."/>
            <person name="Land M."/>
            <person name="Hauser L."/>
            <person name="Brambilla E.M."/>
            <person name="Kotsyurbenko O."/>
            <person name="Rohde M."/>
            <person name="Tindall B.J."/>
            <person name="Abt B."/>
            <person name="Goker M."/>
            <person name="Detter J.C."/>
            <person name="Woyke T."/>
            <person name="Bristow J."/>
            <person name="Eisen J.A."/>
            <person name="Markowitz V."/>
            <person name="Hugenholtz P."/>
            <person name="Klenk H.P."/>
            <person name="Kyrpides N.C."/>
        </authorList>
    </citation>
    <scope>NUCLEOTIDE SEQUENCE [LARGE SCALE GENOMIC DNA]</scope>
    <source>
        <strain evidence="9">ATCC 51119 / DSM 12145 / JCM 21818 / LMG 10337 / NBRC 100064 / NCIMB 13643</strain>
    </source>
</reference>
<evidence type="ECO:0000313" key="8">
    <source>
        <dbReference type="EMBL" id="ADY52369.1"/>
    </source>
</evidence>
<keyword evidence="9" id="KW-1185">Reference proteome</keyword>
<dbReference type="Pfam" id="PF07940">
    <property type="entry name" value="Hepar_II_III_C"/>
    <property type="match status" value="1"/>
</dbReference>
<dbReference type="Pfam" id="PF16889">
    <property type="entry name" value="Hepar_II_III_N"/>
    <property type="match status" value="1"/>
</dbReference>
<dbReference type="InterPro" id="IPR012480">
    <property type="entry name" value="Hepar_II_III_C"/>
</dbReference>
<dbReference type="EMBL" id="CP002545">
    <property type="protein sequence ID" value="ADY52369.1"/>
    <property type="molecule type" value="Genomic_DNA"/>
</dbReference>
<name>F0S8N8_PSESL</name>
<dbReference type="RefSeq" id="WP_013632859.1">
    <property type="nucleotide sequence ID" value="NC_015177.1"/>
</dbReference>
<comment type="subcellular location">
    <subcellularLocation>
        <location evidence="1">Periplasm</location>
    </subcellularLocation>
</comment>
<evidence type="ECO:0000259" key="7">
    <source>
        <dbReference type="Pfam" id="PF16889"/>
    </source>
</evidence>
<evidence type="ECO:0000256" key="2">
    <source>
        <dbReference type="ARBA" id="ARBA00022729"/>
    </source>
</evidence>
<accession>F0S8N8</accession>
<feature type="signal peptide" evidence="5">
    <location>
        <begin position="1"/>
        <end position="21"/>
    </location>
</feature>
<dbReference type="AlphaFoldDB" id="F0S8N8"/>
<feature type="domain" description="Heparinase II/III-like C-terminal" evidence="6">
    <location>
        <begin position="384"/>
        <end position="589"/>
    </location>
</feature>
<dbReference type="InterPro" id="IPR031680">
    <property type="entry name" value="Hepar_II_III_N"/>
</dbReference>
<dbReference type="KEGG" id="psn:Pedsa_1814"/>
<dbReference type="SMR" id="F0S8N8"/>
<evidence type="ECO:0000259" key="6">
    <source>
        <dbReference type="Pfam" id="PF07940"/>
    </source>
</evidence>
<keyword evidence="3" id="KW-0574">Periplasm</keyword>
<dbReference type="STRING" id="762903.Pedsa_1814"/>
<feature type="domain" description="Heparin-sulfate lyase N-terminal" evidence="7">
    <location>
        <begin position="31"/>
        <end position="372"/>
    </location>
</feature>
<evidence type="ECO:0000313" key="9">
    <source>
        <dbReference type="Proteomes" id="UP000000310"/>
    </source>
</evidence>
<dbReference type="GO" id="GO:0016829">
    <property type="term" value="F:lyase activity"/>
    <property type="evidence" value="ECO:0007669"/>
    <property type="project" value="UniProtKB-KW"/>
</dbReference>
<evidence type="ECO:0000256" key="5">
    <source>
        <dbReference type="SAM" id="SignalP"/>
    </source>
</evidence>
<evidence type="ECO:0000256" key="1">
    <source>
        <dbReference type="ARBA" id="ARBA00004418"/>
    </source>
</evidence>
<dbReference type="Proteomes" id="UP000000310">
    <property type="component" value="Chromosome"/>
</dbReference>
<dbReference type="eggNOG" id="COG5434">
    <property type="taxonomic scope" value="Bacteria"/>
</dbReference>
<dbReference type="Gene3D" id="2.70.98.70">
    <property type="match status" value="1"/>
</dbReference>
<dbReference type="PANTHER" id="PTHR39210:SF1">
    <property type="entry name" value="HEPARIN-SULFATE LYASE"/>
    <property type="match status" value="1"/>
</dbReference>
<dbReference type="SUPFAM" id="SSF48230">
    <property type="entry name" value="Chondroitin AC/alginate lyase"/>
    <property type="match status" value="1"/>
</dbReference>